<protein>
    <submittedName>
        <fullName evidence="2">LAME_0F02344g1_1</fullName>
    </submittedName>
</protein>
<feature type="transmembrane region" description="Helical" evidence="1">
    <location>
        <begin position="37"/>
        <end position="54"/>
    </location>
</feature>
<proteinExistence type="predicted"/>
<accession>A0A1G4JQU1</accession>
<evidence type="ECO:0000313" key="3">
    <source>
        <dbReference type="Proteomes" id="UP000191144"/>
    </source>
</evidence>
<sequence length="55" mass="5211">MKFSTVIAAASAFVAVNAANESNSSSSNAAPMAGSNAVGYTAFGAAVAGAVALLM</sequence>
<keyword evidence="1" id="KW-0812">Transmembrane</keyword>
<dbReference type="EMBL" id="LT598477">
    <property type="protein sequence ID" value="SCU93012.1"/>
    <property type="molecule type" value="Genomic_DNA"/>
</dbReference>
<keyword evidence="1" id="KW-0472">Membrane</keyword>
<keyword evidence="1" id="KW-1133">Transmembrane helix</keyword>
<gene>
    <name evidence="2" type="ORF">LAME_0F02344G</name>
</gene>
<dbReference type="AlphaFoldDB" id="A0A1G4JQU1"/>
<evidence type="ECO:0000313" key="2">
    <source>
        <dbReference type="EMBL" id="SCU93012.1"/>
    </source>
</evidence>
<reference evidence="3" key="1">
    <citation type="submission" date="2016-03" db="EMBL/GenBank/DDBJ databases">
        <authorList>
            <person name="Devillers Hugo."/>
        </authorList>
    </citation>
    <scope>NUCLEOTIDE SEQUENCE [LARGE SCALE GENOMIC DNA]</scope>
</reference>
<name>A0A1G4JQU1_9SACH</name>
<evidence type="ECO:0000256" key="1">
    <source>
        <dbReference type="SAM" id="Phobius"/>
    </source>
</evidence>
<keyword evidence="3" id="KW-1185">Reference proteome</keyword>
<organism evidence="2 3">
    <name type="scientific">Lachancea meyersii CBS 8951</name>
    <dbReference type="NCBI Taxonomy" id="1266667"/>
    <lineage>
        <taxon>Eukaryota</taxon>
        <taxon>Fungi</taxon>
        <taxon>Dikarya</taxon>
        <taxon>Ascomycota</taxon>
        <taxon>Saccharomycotina</taxon>
        <taxon>Saccharomycetes</taxon>
        <taxon>Saccharomycetales</taxon>
        <taxon>Saccharomycetaceae</taxon>
        <taxon>Lachancea</taxon>
    </lineage>
</organism>
<dbReference type="Proteomes" id="UP000191144">
    <property type="component" value="Chromosome F"/>
</dbReference>